<evidence type="ECO:0000256" key="15">
    <source>
        <dbReference type="ARBA" id="ARBA00023136"/>
    </source>
</evidence>
<feature type="transmembrane region" description="Helical" evidence="19">
    <location>
        <begin position="15"/>
        <end position="36"/>
    </location>
</feature>
<feature type="transmembrane region" description="Helical" evidence="19">
    <location>
        <begin position="138"/>
        <end position="158"/>
    </location>
</feature>
<comment type="catalytic activity">
    <reaction evidence="1 18">
        <text>a 1,2-diacyl-sn-glycero-3-phosphate + CTP + H(+) = a CDP-1,2-diacyl-sn-glycerol + diphosphate</text>
        <dbReference type="Rhea" id="RHEA:16229"/>
        <dbReference type="ChEBI" id="CHEBI:15378"/>
        <dbReference type="ChEBI" id="CHEBI:33019"/>
        <dbReference type="ChEBI" id="CHEBI:37563"/>
        <dbReference type="ChEBI" id="CHEBI:58332"/>
        <dbReference type="ChEBI" id="CHEBI:58608"/>
        <dbReference type="EC" id="2.7.7.41"/>
    </reaction>
</comment>
<evidence type="ECO:0000313" key="21">
    <source>
        <dbReference type="Proteomes" id="UP001500713"/>
    </source>
</evidence>
<gene>
    <name evidence="20" type="ORF">GCM10009096_22180</name>
</gene>
<dbReference type="PANTHER" id="PTHR46382:SF1">
    <property type="entry name" value="PHOSPHATIDATE CYTIDYLYLTRANSFERASE"/>
    <property type="match status" value="1"/>
</dbReference>
<dbReference type="PANTHER" id="PTHR46382">
    <property type="entry name" value="PHOSPHATIDATE CYTIDYLYLTRANSFERASE"/>
    <property type="match status" value="1"/>
</dbReference>
<keyword evidence="16" id="KW-0594">Phospholipid biosynthesis</keyword>
<evidence type="ECO:0000256" key="10">
    <source>
        <dbReference type="ARBA" id="ARBA00022679"/>
    </source>
</evidence>
<dbReference type="PROSITE" id="PS01315">
    <property type="entry name" value="CDS"/>
    <property type="match status" value="1"/>
</dbReference>
<dbReference type="InterPro" id="IPR000374">
    <property type="entry name" value="PC_trans"/>
</dbReference>
<protein>
    <recommendedName>
        <fullName evidence="7 18">Phosphatidate cytidylyltransferase</fullName>
        <ecNumber evidence="6 18">2.7.7.41</ecNumber>
    </recommendedName>
</protein>
<dbReference type="Pfam" id="PF01148">
    <property type="entry name" value="CTP_transf_1"/>
    <property type="match status" value="1"/>
</dbReference>
<evidence type="ECO:0000256" key="6">
    <source>
        <dbReference type="ARBA" id="ARBA00012487"/>
    </source>
</evidence>
<feature type="transmembrane region" description="Helical" evidence="19">
    <location>
        <begin position="83"/>
        <end position="108"/>
    </location>
</feature>
<reference evidence="21" key="1">
    <citation type="journal article" date="2019" name="Int. J. Syst. Evol. Microbiol.">
        <title>The Global Catalogue of Microorganisms (GCM) 10K type strain sequencing project: providing services to taxonomists for standard genome sequencing and annotation.</title>
        <authorList>
            <consortium name="The Broad Institute Genomics Platform"/>
            <consortium name="The Broad Institute Genome Sequencing Center for Infectious Disease"/>
            <person name="Wu L."/>
            <person name="Ma J."/>
        </authorList>
    </citation>
    <scope>NUCLEOTIDE SEQUENCE [LARGE SCALE GENOMIC DNA]</scope>
    <source>
        <strain evidence="21">JCM 14162</strain>
    </source>
</reference>
<evidence type="ECO:0000256" key="18">
    <source>
        <dbReference type="RuleBase" id="RU003938"/>
    </source>
</evidence>
<keyword evidence="10 18" id="KW-0808">Transferase</keyword>
<evidence type="ECO:0000256" key="7">
    <source>
        <dbReference type="ARBA" id="ARBA00019373"/>
    </source>
</evidence>
<evidence type="ECO:0000256" key="8">
    <source>
        <dbReference type="ARBA" id="ARBA00022475"/>
    </source>
</evidence>
<evidence type="ECO:0000256" key="11">
    <source>
        <dbReference type="ARBA" id="ARBA00022692"/>
    </source>
</evidence>
<evidence type="ECO:0000256" key="5">
    <source>
        <dbReference type="ARBA" id="ARBA00010185"/>
    </source>
</evidence>
<keyword evidence="13 19" id="KW-1133">Transmembrane helix</keyword>
<name>A0ABN1AM04_9SPHN</name>
<keyword evidence="21" id="KW-1185">Reference proteome</keyword>
<evidence type="ECO:0000256" key="14">
    <source>
        <dbReference type="ARBA" id="ARBA00023098"/>
    </source>
</evidence>
<comment type="caution">
    <text evidence="20">The sequence shown here is derived from an EMBL/GenBank/DDBJ whole genome shotgun (WGS) entry which is preliminary data.</text>
</comment>
<keyword evidence="14" id="KW-0443">Lipid metabolism</keyword>
<evidence type="ECO:0000256" key="4">
    <source>
        <dbReference type="ARBA" id="ARBA00005189"/>
    </source>
</evidence>
<evidence type="ECO:0000256" key="12">
    <source>
        <dbReference type="ARBA" id="ARBA00022695"/>
    </source>
</evidence>
<evidence type="ECO:0000256" key="1">
    <source>
        <dbReference type="ARBA" id="ARBA00001698"/>
    </source>
</evidence>
<dbReference type="RefSeq" id="WP_229953717.1">
    <property type="nucleotide sequence ID" value="NZ_BAAAEM010000003.1"/>
</dbReference>
<feature type="transmembrane region" description="Helical" evidence="19">
    <location>
        <begin position="178"/>
        <end position="199"/>
    </location>
</feature>
<dbReference type="EMBL" id="BAAAEM010000003">
    <property type="protein sequence ID" value="GAA0479779.1"/>
    <property type="molecule type" value="Genomic_DNA"/>
</dbReference>
<evidence type="ECO:0000256" key="2">
    <source>
        <dbReference type="ARBA" id="ARBA00004651"/>
    </source>
</evidence>
<evidence type="ECO:0000256" key="19">
    <source>
        <dbReference type="SAM" id="Phobius"/>
    </source>
</evidence>
<feature type="transmembrane region" description="Helical" evidence="19">
    <location>
        <begin position="115"/>
        <end position="132"/>
    </location>
</feature>
<evidence type="ECO:0000256" key="3">
    <source>
        <dbReference type="ARBA" id="ARBA00005119"/>
    </source>
</evidence>
<comment type="similarity">
    <text evidence="5 18">Belongs to the CDS family.</text>
</comment>
<keyword evidence="8" id="KW-1003">Cell membrane</keyword>
<comment type="subcellular location">
    <subcellularLocation>
        <location evidence="2">Cell membrane</location>
        <topology evidence="2">Multi-pass membrane protein</topology>
    </subcellularLocation>
</comment>
<comment type="pathway">
    <text evidence="3 18">Phospholipid metabolism; CDP-diacylglycerol biosynthesis; CDP-diacylglycerol from sn-glycerol 3-phosphate: step 3/3.</text>
</comment>
<keyword evidence="17" id="KW-1208">Phospholipid metabolism</keyword>
<evidence type="ECO:0000256" key="16">
    <source>
        <dbReference type="ARBA" id="ARBA00023209"/>
    </source>
</evidence>
<keyword evidence="9" id="KW-0444">Lipid biosynthesis</keyword>
<dbReference type="Proteomes" id="UP001500713">
    <property type="component" value="Unassembled WGS sequence"/>
</dbReference>
<comment type="pathway">
    <text evidence="4">Lipid metabolism.</text>
</comment>
<dbReference type="GO" id="GO:0016779">
    <property type="term" value="F:nucleotidyltransferase activity"/>
    <property type="evidence" value="ECO:0007669"/>
    <property type="project" value="UniProtKB-KW"/>
</dbReference>
<keyword evidence="11 18" id="KW-0812">Transmembrane</keyword>
<keyword evidence="12 18" id="KW-0548">Nucleotidyltransferase</keyword>
<keyword evidence="15 19" id="KW-0472">Membrane</keyword>
<accession>A0ABN1AM04</accession>
<evidence type="ECO:0000256" key="17">
    <source>
        <dbReference type="ARBA" id="ARBA00023264"/>
    </source>
</evidence>
<evidence type="ECO:0000256" key="9">
    <source>
        <dbReference type="ARBA" id="ARBA00022516"/>
    </source>
</evidence>
<dbReference type="EC" id="2.7.7.41" evidence="6 18"/>
<sequence length="268" mass="28586">MNDPASPAKKPPNELVTRIIVGVALVATTIATLVMGDHYIGRHAFWLLIVLMALGILSEWAGLTGRLENKRLAQYALSVPLAIMSYMAAGPSFLALGLIFGAAMFIAVFDRSYKLALGILYAGLPALSILYLRGVDNGLLIVFWTLALVWATDIGAYFSGRAIGGPKLAPTFSPNKTWAGLIGGVIVTGLFSFALHVYFQLPFRLVLLSLPLAVLAQMGDLFESQMKRSAGVKDSGTVFPGHGGVMDRLDGLIPVAPVVAIIILFDSL</sequence>
<feature type="transmembrane region" description="Helical" evidence="19">
    <location>
        <begin position="43"/>
        <end position="63"/>
    </location>
</feature>
<proteinExistence type="inferred from homology"/>
<organism evidence="20 21">
    <name type="scientific">Parasphingorhabdus litoris</name>
    <dbReference type="NCBI Taxonomy" id="394733"/>
    <lineage>
        <taxon>Bacteria</taxon>
        <taxon>Pseudomonadati</taxon>
        <taxon>Pseudomonadota</taxon>
        <taxon>Alphaproteobacteria</taxon>
        <taxon>Sphingomonadales</taxon>
        <taxon>Sphingomonadaceae</taxon>
        <taxon>Parasphingorhabdus</taxon>
    </lineage>
</organism>
<evidence type="ECO:0000313" key="20">
    <source>
        <dbReference type="EMBL" id="GAA0479779.1"/>
    </source>
</evidence>
<evidence type="ECO:0000256" key="13">
    <source>
        <dbReference type="ARBA" id="ARBA00022989"/>
    </source>
</evidence>